<dbReference type="InterPro" id="IPR013830">
    <property type="entry name" value="SGNH_hydro"/>
</dbReference>
<comment type="caution">
    <text evidence="2">The sequence shown here is derived from an EMBL/GenBank/DDBJ whole genome shotgun (WGS) entry which is preliminary data.</text>
</comment>
<name>A0A5R8KET9_9BACT</name>
<dbReference type="SUPFAM" id="SSF52266">
    <property type="entry name" value="SGNH hydrolase"/>
    <property type="match status" value="1"/>
</dbReference>
<proteinExistence type="predicted"/>
<dbReference type="GO" id="GO:0004622">
    <property type="term" value="F:phosphatidylcholine lysophospholipase activity"/>
    <property type="evidence" value="ECO:0007669"/>
    <property type="project" value="TreeGrafter"/>
</dbReference>
<dbReference type="OrthoDB" id="2513075at2"/>
<dbReference type="AlphaFoldDB" id="A0A5R8KET9"/>
<evidence type="ECO:0000313" key="2">
    <source>
        <dbReference type="EMBL" id="TLD70810.1"/>
    </source>
</evidence>
<dbReference type="EMBL" id="VAUV01000007">
    <property type="protein sequence ID" value="TLD70810.1"/>
    <property type="molecule type" value="Genomic_DNA"/>
</dbReference>
<dbReference type="InterPro" id="IPR036514">
    <property type="entry name" value="SGNH_hydro_sf"/>
</dbReference>
<dbReference type="RefSeq" id="WP_138086280.1">
    <property type="nucleotide sequence ID" value="NZ_VAUV01000007.1"/>
</dbReference>
<feature type="domain" description="SGNH hydrolase-type esterase" evidence="1">
    <location>
        <begin position="78"/>
        <end position="239"/>
    </location>
</feature>
<dbReference type="InterPro" id="IPR051532">
    <property type="entry name" value="Ester_Hydrolysis_Enzymes"/>
</dbReference>
<organism evidence="2 3">
    <name type="scientific">Phragmitibacter flavus</name>
    <dbReference type="NCBI Taxonomy" id="2576071"/>
    <lineage>
        <taxon>Bacteria</taxon>
        <taxon>Pseudomonadati</taxon>
        <taxon>Verrucomicrobiota</taxon>
        <taxon>Verrucomicrobiia</taxon>
        <taxon>Verrucomicrobiales</taxon>
        <taxon>Verrucomicrobiaceae</taxon>
        <taxon>Phragmitibacter</taxon>
    </lineage>
</organism>
<reference evidence="2 3" key="1">
    <citation type="submission" date="2019-05" db="EMBL/GenBank/DDBJ databases">
        <title>Verrucobacter flavum gen. nov., sp. nov. a new member of the family Verrucomicrobiaceae.</title>
        <authorList>
            <person name="Szuroczki S."/>
            <person name="Abbaszade G."/>
            <person name="Szabo A."/>
            <person name="Felfoldi T."/>
            <person name="Schumann P."/>
            <person name="Boka K."/>
            <person name="Keki Z."/>
            <person name="Toumi M."/>
            <person name="Toth E."/>
        </authorList>
    </citation>
    <scope>NUCLEOTIDE SEQUENCE [LARGE SCALE GENOMIC DNA]</scope>
    <source>
        <strain evidence="2 3">MG-N-17</strain>
    </source>
</reference>
<gene>
    <name evidence="2" type="ORF">FEM03_10905</name>
</gene>
<sequence length="251" mass="28155">MKRLRTILALSLVLNLLFLGAGVIFVHKKGGVSYLLAKILPSSRSELRAPSYFDSPAYQARANTYAVLPPQEATIIFAGDSITDFCPWNELLRRPALNRGIAGDTIEGLRHRLDKILQHHPKQLFLMIGINDLRIGRPSSEVMADYRNLVVQIQTTSPQTQLFLQSVLPINSDVWRSTTGMNLSPAVTQSIKEFNTEMATIADGQKIIYIDLYSTMVSNGNQLDPRYTSDGIHLNGSGYLKWHEVLQRYLP</sequence>
<dbReference type="Gene3D" id="3.40.50.1110">
    <property type="entry name" value="SGNH hydrolase"/>
    <property type="match status" value="1"/>
</dbReference>
<evidence type="ECO:0000313" key="3">
    <source>
        <dbReference type="Proteomes" id="UP000306196"/>
    </source>
</evidence>
<dbReference type="Proteomes" id="UP000306196">
    <property type="component" value="Unassembled WGS sequence"/>
</dbReference>
<dbReference type="PANTHER" id="PTHR30383:SF5">
    <property type="entry name" value="SGNH HYDROLASE-TYPE ESTERASE DOMAIN-CONTAINING PROTEIN"/>
    <property type="match status" value="1"/>
</dbReference>
<dbReference type="Pfam" id="PF13472">
    <property type="entry name" value="Lipase_GDSL_2"/>
    <property type="match status" value="1"/>
</dbReference>
<keyword evidence="3" id="KW-1185">Reference proteome</keyword>
<dbReference type="PANTHER" id="PTHR30383">
    <property type="entry name" value="THIOESTERASE 1/PROTEASE 1/LYSOPHOSPHOLIPASE L1"/>
    <property type="match status" value="1"/>
</dbReference>
<evidence type="ECO:0000259" key="1">
    <source>
        <dbReference type="Pfam" id="PF13472"/>
    </source>
</evidence>
<accession>A0A5R8KET9</accession>
<protein>
    <submittedName>
        <fullName evidence="2">G-D-S-L family lipolytic protein</fullName>
    </submittedName>
</protein>